<dbReference type="OrthoDB" id="52353at2"/>
<dbReference type="eggNOG" id="ENOG5033FRM">
    <property type="taxonomic scope" value="Bacteria"/>
</dbReference>
<dbReference type="InterPro" id="IPR013783">
    <property type="entry name" value="Ig-like_fold"/>
</dbReference>
<dbReference type="RefSeq" id="WP_013555547.1">
    <property type="nucleotide sequence ID" value="NC_014958.1"/>
</dbReference>
<feature type="chain" id="PRO_5003232306" evidence="1">
    <location>
        <begin position="27"/>
        <end position="489"/>
    </location>
</feature>
<name>E8U397_DEIML</name>
<keyword evidence="1" id="KW-0732">Signal</keyword>
<dbReference type="KEGG" id="dmr:Deima_0382"/>
<feature type="signal peptide" evidence="1">
    <location>
        <begin position="1"/>
        <end position="26"/>
    </location>
</feature>
<keyword evidence="3" id="KW-1185">Reference proteome</keyword>
<accession>E8U397</accession>
<evidence type="ECO:0000313" key="3">
    <source>
        <dbReference type="Proteomes" id="UP000008635"/>
    </source>
</evidence>
<reference evidence="2 3" key="1">
    <citation type="journal article" date="2011" name="Stand. Genomic Sci.">
        <title>Complete genome sequence of Deinococcus maricopensis type strain (LB-34).</title>
        <authorList>
            <person name="Pukall R."/>
            <person name="Zeytun A."/>
            <person name="Lucas S."/>
            <person name="Lapidus A."/>
            <person name="Hammon N."/>
            <person name="Deshpande S."/>
            <person name="Nolan M."/>
            <person name="Cheng J.F."/>
            <person name="Pitluck S."/>
            <person name="Liolios K."/>
            <person name="Pagani I."/>
            <person name="Mikhailova N."/>
            <person name="Ivanova N."/>
            <person name="Mavromatis K."/>
            <person name="Pati A."/>
            <person name="Tapia R."/>
            <person name="Han C."/>
            <person name="Goodwin L."/>
            <person name="Chen A."/>
            <person name="Palaniappan K."/>
            <person name="Land M."/>
            <person name="Hauser L."/>
            <person name="Chang Y.J."/>
            <person name="Jeffries C.D."/>
            <person name="Brambilla E.M."/>
            <person name="Rohde M."/>
            <person name="Goker M."/>
            <person name="Detter J.C."/>
            <person name="Woyke T."/>
            <person name="Bristow J."/>
            <person name="Eisen J.A."/>
            <person name="Markowitz V."/>
            <person name="Hugenholtz P."/>
            <person name="Kyrpides N.C."/>
            <person name="Klenk H.P."/>
        </authorList>
    </citation>
    <scope>NUCLEOTIDE SEQUENCE [LARGE SCALE GENOMIC DNA]</scope>
    <source>
        <strain evidence="3">DSM 21211 / LMG 22137 / NRRL B-23946 / LB-34</strain>
    </source>
</reference>
<dbReference type="HOGENOM" id="CLU_557500_0_0_0"/>
<sequence length="489" mass="52220" precursor="true">MTRQRNFALGLAALTLSLAACSQTPAAPAQSSDLVSFTLTAPLSAVRTQGLPLDDQGAPVINTVDVRVYDASGQPVLFNGQNVYQSGGAQQTLTLTRETPKTSVLLPRGTYTFESSGLATGGEFLAYGKTALQDITATPAVNVTLHTLAEEDAATFSSKLPASAAFTRDEFDLRLAVRSPSANNAHHSVPLSDYTVSYDVVNDQGTPDATLGELLVSSKLGARARALGTVDAQNLNVRATVRAWVATGEHTAEQMTFTKTFTLPFSATAMQADFEAPTLTLDAVNAQAGRPTQLRGTASDNASIASVRVYDGARLIGSTDDADATADTEVFPVLFDGSSWTLDYAPDAAGEHDYTVIAADPSGNERRAETTATLTSANLLPVLRPTPGFDGQVNFNVTSGSDTWYLLDLRAMNPNFWFDSHNNWGDGWGYAQRTYHATLHRNADIALPTSVNDDGWHSISYGTQNATNRLYFWHVTGTSTGNVIIEAYN</sequence>
<dbReference type="AlphaFoldDB" id="E8U397"/>
<organism evidence="2 3">
    <name type="scientific">Deinococcus maricopensis (strain DSM 21211 / LMG 22137 / NRRL B-23946 / LB-34)</name>
    <dbReference type="NCBI Taxonomy" id="709986"/>
    <lineage>
        <taxon>Bacteria</taxon>
        <taxon>Thermotogati</taxon>
        <taxon>Deinococcota</taxon>
        <taxon>Deinococci</taxon>
        <taxon>Deinococcales</taxon>
        <taxon>Deinococcaceae</taxon>
        <taxon>Deinococcus</taxon>
    </lineage>
</organism>
<dbReference type="STRING" id="709986.Deima_0382"/>
<gene>
    <name evidence="2" type="ordered locus">Deima_0382</name>
</gene>
<dbReference type="EMBL" id="CP002454">
    <property type="protein sequence ID" value="ADV66042.1"/>
    <property type="molecule type" value="Genomic_DNA"/>
</dbReference>
<dbReference type="Proteomes" id="UP000008635">
    <property type="component" value="Chromosome"/>
</dbReference>
<protein>
    <submittedName>
        <fullName evidence="2">Uncharacterized protein</fullName>
    </submittedName>
</protein>
<dbReference type="PROSITE" id="PS51257">
    <property type="entry name" value="PROKAR_LIPOPROTEIN"/>
    <property type="match status" value="1"/>
</dbReference>
<proteinExistence type="predicted"/>
<reference evidence="3" key="2">
    <citation type="submission" date="2011-01" db="EMBL/GenBank/DDBJ databases">
        <title>The complete genome of Deinococcus maricopensis DSM 21211.</title>
        <authorList>
            <consortium name="US DOE Joint Genome Institute (JGI-PGF)"/>
            <person name="Lucas S."/>
            <person name="Copeland A."/>
            <person name="Lapidus A."/>
            <person name="Goodwin L."/>
            <person name="Pitluck S."/>
            <person name="Kyrpides N."/>
            <person name="Mavromatis K."/>
            <person name="Pagani I."/>
            <person name="Ivanova N."/>
            <person name="Ovchinnikova G."/>
            <person name="Zeytun A."/>
            <person name="Detter J.C."/>
            <person name="Han C."/>
            <person name="Land M."/>
            <person name="Hauser L."/>
            <person name="Markowitz V."/>
            <person name="Cheng J.-F."/>
            <person name="Hugenholtz P."/>
            <person name="Woyke T."/>
            <person name="Wu D."/>
            <person name="Pukall R."/>
            <person name="Gehrich-Schroeter G."/>
            <person name="Brambilla E."/>
            <person name="Klenk H.-P."/>
            <person name="Eisen J.A."/>
        </authorList>
    </citation>
    <scope>NUCLEOTIDE SEQUENCE [LARGE SCALE GENOMIC DNA]</scope>
    <source>
        <strain evidence="3">DSM 21211 / LMG 22137 / NRRL B-23946 / LB-34</strain>
    </source>
</reference>
<dbReference type="Gene3D" id="2.60.40.10">
    <property type="entry name" value="Immunoglobulins"/>
    <property type="match status" value="1"/>
</dbReference>
<evidence type="ECO:0000313" key="2">
    <source>
        <dbReference type="EMBL" id="ADV66042.1"/>
    </source>
</evidence>
<evidence type="ECO:0000256" key="1">
    <source>
        <dbReference type="SAM" id="SignalP"/>
    </source>
</evidence>